<dbReference type="Proteomes" id="UP000886595">
    <property type="component" value="Unassembled WGS sequence"/>
</dbReference>
<sequence>MFFFYSHIADKWNFELCDASTCSASPTTAAQSLVSNTLILVRVVRILKLHQWLCRQLQALLLAVTTASFTRSSVSPNATPIVNLRLRKTSPSSINGSCRLFATWFHLVAAE</sequence>
<gene>
    <name evidence="1" type="ORF">Bca52824_045375</name>
</gene>
<evidence type="ECO:0000313" key="1">
    <source>
        <dbReference type="EMBL" id="KAG2285771.1"/>
    </source>
</evidence>
<comment type="caution">
    <text evidence="1">The sequence shown here is derived from an EMBL/GenBank/DDBJ whole genome shotgun (WGS) entry which is preliminary data.</text>
</comment>
<dbReference type="AlphaFoldDB" id="A0A8X7URH1"/>
<organism evidence="1 2">
    <name type="scientific">Brassica carinata</name>
    <name type="common">Ethiopian mustard</name>
    <name type="synonym">Abyssinian cabbage</name>
    <dbReference type="NCBI Taxonomy" id="52824"/>
    <lineage>
        <taxon>Eukaryota</taxon>
        <taxon>Viridiplantae</taxon>
        <taxon>Streptophyta</taxon>
        <taxon>Embryophyta</taxon>
        <taxon>Tracheophyta</taxon>
        <taxon>Spermatophyta</taxon>
        <taxon>Magnoliopsida</taxon>
        <taxon>eudicotyledons</taxon>
        <taxon>Gunneridae</taxon>
        <taxon>Pentapetalae</taxon>
        <taxon>rosids</taxon>
        <taxon>malvids</taxon>
        <taxon>Brassicales</taxon>
        <taxon>Brassicaceae</taxon>
        <taxon>Brassiceae</taxon>
        <taxon>Brassica</taxon>
    </lineage>
</organism>
<keyword evidence="2" id="KW-1185">Reference proteome</keyword>
<protein>
    <submittedName>
        <fullName evidence="1">Uncharacterized protein</fullName>
    </submittedName>
</protein>
<evidence type="ECO:0000313" key="2">
    <source>
        <dbReference type="Proteomes" id="UP000886595"/>
    </source>
</evidence>
<accession>A0A8X7URH1</accession>
<name>A0A8X7URH1_BRACI</name>
<dbReference type="EMBL" id="JAAMPC010000010">
    <property type="protein sequence ID" value="KAG2285771.1"/>
    <property type="molecule type" value="Genomic_DNA"/>
</dbReference>
<reference evidence="1 2" key="1">
    <citation type="submission" date="2020-02" db="EMBL/GenBank/DDBJ databases">
        <authorList>
            <person name="Ma Q."/>
            <person name="Huang Y."/>
            <person name="Song X."/>
            <person name="Pei D."/>
        </authorList>
    </citation>
    <scope>NUCLEOTIDE SEQUENCE [LARGE SCALE GENOMIC DNA]</scope>
    <source>
        <strain evidence="1">Sxm20200214</strain>
        <tissue evidence="1">Leaf</tissue>
    </source>
</reference>
<proteinExistence type="predicted"/>